<sequence>MSSSPPEKETPLSKLDNELFDVAPKTDWQRSITERNARKSPLLRLPRELRDLIWTFTFTRTIKPDRRETSPNSAFSPLVVCRQCYTEAAKLAYPFLTWSFSCQPPFEDFFWSLCDSEKNRCKKSLIRSIQIGADPTDLYQLAEREDPGYDEEEEKALKAKEDEDEYSRVTFRAFRNLSHLELLLSTTEVYLDPDDYEDMKYDDTMPLRFDSTEMREAKDNFTKTMKQKVPHVIVTYREFGNTLAMRKYWKEQDL</sequence>
<dbReference type="OrthoDB" id="5413827at2759"/>
<dbReference type="GeneID" id="67019550"/>
<keyword evidence="2" id="KW-1185">Reference proteome</keyword>
<dbReference type="Proteomes" id="UP000676310">
    <property type="component" value="Unassembled WGS sequence"/>
</dbReference>
<comment type="caution">
    <text evidence="1">The sequence shown here is derived from an EMBL/GenBank/DDBJ whole genome shotgun (WGS) entry which is preliminary data.</text>
</comment>
<name>A0A8J2N3M2_9PLEO</name>
<dbReference type="RefSeq" id="XP_043171102.1">
    <property type="nucleotide sequence ID" value="XM_043315167.1"/>
</dbReference>
<gene>
    <name evidence="1" type="ORF">ALTATR162_LOCUS7539</name>
</gene>
<proteinExistence type="predicted"/>
<dbReference type="PANTHER" id="PTHR38790:SF4">
    <property type="entry name" value="2EXR DOMAIN-CONTAINING PROTEIN"/>
    <property type="match status" value="1"/>
</dbReference>
<dbReference type="AlphaFoldDB" id="A0A8J2N3M2"/>
<evidence type="ECO:0000313" key="1">
    <source>
        <dbReference type="EMBL" id="CAG5172875.1"/>
    </source>
</evidence>
<organism evidence="1 2">
    <name type="scientific">Alternaria atra</name>
    <dbReference type="NCBI Taxonomy" id="119953"/>
    <lineage>
        <taxon>Eukaryota</taxon>
        <taxon>Fungi</taxon>
        <taxon>Dikarya</taxon>
        <taxon>Ascomycota</taxon>
        <taxon>Pezizomycotina</taxon>
        <taxon>Dothideomycetes</taxon>
        <taxon>Pleosporomycetidae</taxon>
        <taxon>Pleosporales</taxon>
        <taxon>Pleosporineae</taxon>
        <taxon>Pleosporaceae</taxon>
        <taxon>Alternaria</taxon>
        <taxon>Alternaria sect. Ulocladioides</taxon>
    </lineage>
</organism>
<protein>
    <submittedName>
        <fullName evidence="1">Uncharacterized protein</fullName>
    </submittedName>
</protein>
<accession>A0A8J2N3M2</accession>
<dbReference type="EMBL" id="CAJRGZ010000022">
    <property type="protein sequence ID" value="CAG5172875.1"/>
    <property type="molecule type" value="Genomic_DNA"/>
</dbReference>
<evidence type="ECO:0000313" key="2">
    <source>
        <dbReference type="Proteomes" id="UP000676310"/>
    </source>
</evidence>
<reference evidence="1" key="1">
    <citation type="submission" date="2021-05" db="EMBL/GenBank/DDBJ databases">
        <authorList>
            <person name="Stam R."/>
        </authorList>
    </citation>
    <scope>NUCLEOTIDE SEQUENCE</scope>
    <source>
        <strain evidence="1">CS162</strain>
    </source>
</reference>
<dbReference type="PANTHER" id="PTHR38790">
    <property type="entry name" value="2EXR DOMAIN-CONTAINING PROTEIN-RELATED"/>
    <property type="match status" value="1"/>
</dbReference>